<name>A0A7J7JU17_BUGNE</name>
<keyword evidence="3 4" id="KW-0175">Coiled coil</keyword>
<evidence type="ECO:0000313" key="9">
    <source>
        <dbReference type="Proteomes" id="UP000593567"/>
    </source>
</evidence>
<dbReference type="GO" id="GO:0046983">
    <property type="term" value="F:protein dimerization activity"/>
    <property type="evidence" value="ECO:0007669"/>
    <property type="project" value="InterPro"/>
</dbReference>
<feature type="region of interest" description="Disordered" evidence="5">
    <location>
        <begin position="308"/>
        <end position="352"/>
    </location>
</feature>
<dbReference type="SUPFAM" id="SSF161256">
    <property type="entry name" value="RILP dimerisation region"/>
    <property type="match status" value="1"/>
</dbReference>
<gene>
    <name evidence="8" type="ORF">EB796_011806</name>
</gene>
<dbReference type="InterPro" id="IPR034743">
    <property type="entry name" value="RH1"/>
</dbReference>
<dbReference type="EMBL" id="VXIV02001782">
    <property type="protein sequence ID" value="KAF6029869.1"/>
    <property type="molecule type" value="Genomic_DNA"/>
</dbReference>
<feature type="domain" description="RH2" evidence="7">
    <location>
        <begin position="270"/>
        <end position="361"/>
    </location>
</feature>
<keyword evidence="9" id="KW-1185">Reference proteome</keyword>
<evidence type="ECO:0000259" key="7">
    <source>
        <dbReference type="PROSITE" id="PS51777"/>
    </source>
</evidence>
<evidence type="ECO:0000256" key="1">
    <source>
        <dbReference type="ARBA" id="ARBA00022448"/>
    </source>
</evidence>
<dbReference type="Proteomes" id="UP000593567">
    <property type="component" value="Unassembled WGS sequence"/>
</dbReference>
<evidence type="ECO:0000256" key="5">
    <source>
        <dbReference type="SAM" id="MobiDB-lite"/>
    </source>
</evidence>
<dbReference type="InterPro" id="IPR051241">
    <property type="entry name" value="DZIP_RILPL"/>
</dbReference>
<accession>A0A7J7JU17</accession>
<reference evidence="8" key="1">
    <citation type="submission" date="2020-06" db="EMBL/GenBank/DDBJ databases">
        <title>Draft genome of Bugula neritina, a colonial animal packing powerful symbionts and potential medicines.</title>
        <authorList>
            <person name="Rayko M."/>
        </authorList>
    </citation>
    <scope>NUCLEOTIDE SEQUENCE [LARGE SCALE GENOMIC DNA]</scope>
    <source>
        <strain evidence="8">Kwan_BN1</strain>
    </source>
</reference>
<dbReference type="PROSITE" id="PS51776">
    <property type="entry name" value="RH1"/>
    <property type="match status" value="1"/>
</dbReference>
<dbReference type="Gene3D" id="1.20.58.1770">
    <property type="match status" value="1"/>
</dbReference>
<dbReference type="GO" id="GO:0031267">
    <property type="term" value="F:small GTPase binding"/>
    <property type="evidence" value="ECO:0007669"/>
    <property type="project" value="TreeGrafter"/>
</dbReference>
<dbReference type="Pfam" id="PF09744">
    <property type="entry name" value="RH1"/>
    <property type="match status" value="1"/>
</dbReference>
<dbReference type="CDD" id="cd14445">
    <property type="entry name" value="RILP-like"/>
    <property type="match status" value="1"/>
</dbReference>
<dbReference type="Pfam" id="PF11461">
    <property type="entry name" value="RILP"/>
    <property type="match status" value="1"/>
</dbReference>
<protein>
    <submittedName>
        <fullName evidence="8">RILPL1</fullName>
    </submittedName>
</protein>
<comment type="caution">
    <text evidence="8">The sequence shown here is derived from an EMBL/GenBank/DDBJ whole genome shotgun (WGS) entry which is preliminary data.</text>
</comment>
<feature type="coiled-coil region" evidence="4">
    <location>
        <begin position="55"/>
        <end position="229"/>
    </location>
</feature>
<dbReference type="Gene3D" id="6.10.230.10">
    <property type="match status" value="1"/>
</dbReference>
<keyword evidence="1" id="KW-0813">Transport</keyword>
<organism evidence="8 9">
    <name type="scientific">Bugula neritina</name>
    <name type="common">Brown bryozoan</name>
    <name type="synonym">Sertularia neritina</name>
    <dbReference type="NCBI Taxonomy" id="10212"/>
    <lineage>
        <taxon>Eukaryota</taxon>
        <taxon>Metazoa</taxon>
        <taxon>Spiralia</taxon>
        <taxon>Lophotrochozoa</taxon>
        <taxon>Bryozoa</taxon>
        <taxon>Gymnolaemata</taxon>
        <taxon>Cheilostomatida</taxon>
        <taxon>Flustrina</taxon>
        <taxon>Buguloidea</taxon>
        <taxon>Bugulidae</taxon>
        <taxon>Bugula</taxon>
    </lineage>
</organism>
<evidence type="ECO:0000259" key="6">
    <source>
        <dbReference type="PROSITE" id="PS51776"/>
    </source>
</evidence>
<feature type="region of interest" description="Disordered" evidence="5">
    <location>
        <begin position="371"/>
        <end position="393"/>
    </location>
</feature>
<dbReference type="PROSITE" id="PS51777">
    <property type="entry name" value="RH2"/>
    <property type="match status" value="1"/>
</dbReference>
<dbReference type="PANTHER" id="PTHR21502:SF4">
    <property type="entry name" value="RILP-LIKE PROTEIN HOMOLOG"/>
    <property type="match status" value="1"/>
</dbReference>
<evidence type="ECO:0000256" key="4">
    <source>
        <dbReference type="SAM" id="Coils"/>
    </source>
</evidence>
<feature type="region of interest" description="Disordered" evidence="5">
    <location>
        <begin position="239"/>
        <end position="270"/>
    </location>
</feature>
<evidence type="ECO:0000256" key="3">
    <source>
        <dbReference type="ARBA" id="ARBA00023054"/>
    </source>
</evidence>
<dbReference type="GO" id="GO:0015031">
    <property type="term" value="P:protein transport"/>
    <property type="evidence" value="ECO:0007669"/>
    <property type="project" value="UniProtKB-KW"/>
</dbReference>
<evidence type="ECO:0000313" key="8">
    <source>
        <dbReference type="EMBL" id="KAF6029869.1"/>
    </source>
</evidence>
<dbReference type="InterPro" id="IPR021563">
    <property type="entry name" value="RILP_dimer"/>
</dbReference>
<dbReference type="GO" id="GO:0005737">
    <property type="term" value="C:cytoplasm"/>
    <property type="evidence" value="ECO:0007669"/>
    <property type="project" value="TreeGrafter"/>
</dbReference>
<dbReference type="GO" id="GO:0036064">
    <property type="term" value="C:ciliary basal body"/>
    <property type="evidence" value="ECO:0007669"/>
    <property type="project" value="TreeGrafter"/>
</dbReference>
<feature type="compositionally biased region" description="Polar residues" evidence="5">
    <location>
        <begin position="240"/>
        <end position="258"/>
    </location>
</feature>
<dbReference type="GO" id="GO:0051959">
    <property type="term" value="F:dynein light intermediate chain binding"/>
    <property type="evidence" value="ECO:0007669"/>
    <property type="project" value="TreeGrafter"/>
</dbReference>
<proteinExistence type="predicted"/>
<keyword evidence="2" id="KW-0653">Protein transport</keyword>
<dbReference type="PANTHER" id="PTHR21502">
    <property type="entry name" value="ZINC FINGER PROTEIN DZIP1"/>
    <property type="match status" value="1"/>
</dbReference>
<sequence>MESSYYRTIKDMEEYVSVVDVYDSAALIGKDFEYLIEQYGVEAVTDLMPKVIKVLEQLEFLAAKSEKENDELLELVSTIKRLQSEKEERAKEKARYEQELEQIEESYRSETKDLCQMVSNLQEQNRKLKSRLHENTSGQEAADEKTQEDLQVIQTLKETVTKQRGQIKGLQTEIKQKDNEVDSMQNQLAKLVRTNQHLQITSSSFKSETNQLLAEHRHLQNTLQEKDRQIISIRDKISLSEKSQQQDSSDGNPSSNIIGQVVGDVKDPENPRFTLNELKDVLTERNTLKSKLIEIEEELSYYKAKASEAEGSGNASWQEEELASGPTDLEASYTGDVQGPINKEPWEKLNPNAKPIESGIRKFFKFLGFENKSQQHRSDRRTNTRIGSKTRAS</sequence>
<dbReference type="OrthoDB" id="10069524at2759"/>
<evidence type="ECO:0000256" key="2">
    <source>
        <dbReference type="ARBA" id="ARBA00022927"/>
    </source>
</evidence>
<feature type="compositionally biased region" description="Polar residues" evidence="5">
    <location>
        <begin position="384"/>
        <end position="393"/>
    </location>
</feature>
<dbReference type="GO" id="GO:0060271">
    <property type="term" value="P:cilium assembly"/>
    <property type="evidence" value="ECO:0007669"/>
    <property type="project" value="TreeGrafter"/>
</dbReference>
<dbReference type="AlphaFoldDB" id="A0A7J7JU17"/>
<feature type="domain" description="RH1" evidence="6">
    <location>
        <begin position="4"/>
        <end position="92"/>
    </location>
</feature>
<dbReference type="InterPro" id="IPR034744">
    <property type="entry name" value="RH2"/>
</dbReference>